<comment type="caution">
    <text evidence="1">The sequence shown here is derived from an EMBL/GenBank/DDBJ whole genome shotgun (WGS) entry which is preliminary data.</text>
</comment>
<evidence type="ECO:0000313" key="1">
    <source>
        <dbReference type="EMBL" id="CAK7929229.1"/>
    </source>
</evidence>
<proteinExistence type="predicted"/>
<sequence>MLRRHNTASSEIAQLLVPHVNMLDLIDEASPLIWLMAAEMSTCICIETTATMPTFPSIYRKPMSSCATSDAATNYASIVEMITPPCFFAVHDTTMPFEKHNASHQPILVRPVDHEVWRRCKLRDAARRHSYAPVPSRTSALKCP</sequence>
<name>A0AAV1U3Y8_9STRA</name>
<dbReference type="Proteomes" id="UP001162060">
    <property type="component" value="Unassembled WGS sequence"/>
</dbReference>
<dbReference type="AlphaFoldDB" id="A0AAV1U3Y8"/>
<evidence type="ECO:0000313" key="2">
    <source>
        <dbReference type="Proteomes" id="UP001162060"/>
    </source>
</evidence>
<dbReference type="EMBL" id="CAKLBY020000153">
    <property type="protein sequence ID" value="CAK7929229.1"/>
    <property type="molecule type" value="Genomic_DNA"/>
</dbReference>
<reference evidence="1" key="1">
    <citation type="submission" date="2024-01" db="EMBL/GenBank/DDBJ databases">
        <authorList>
            <person name="Webb A."/>
        </authorList>
    </citation>
    <scope>NUCLEOTIDE SEQUENCE</scope>
    <source>
        <strain evidence="1">Pm1</strain>
    </source>
</reference>
<organism evidence="1 2">
    <name type="scientific">Peronospora matthiolae</name>
    <dbReference type="NCBI Taxonomy" id="2874970"/>
    <lineage>
        <taxon>Eukaryota</taxon>
        <taxon>Sar</taxon>
        <taxon>Stramenopiles</taxon>
        <taxon>Oomycota</taxon>
        <taxon>Peronosporomycetes</taxon>
        <taxon>Peronosporales</taxon>
        <taxon>Peronosporaceae</taxon>
        <taxon>Peronospora</taxon>
    </lineage>
</organism>
<gene>
    <name evidence="1" type="ORF">PM001_LOCUS14379</name>
</gene>
<accession>A0AAV1U3Y8</accession>
<protein>
    <submittedName>
        <fullName evidence="1">Uncharacterized protein</fullName>
    </submittedName>
</protein>